<organism evidence="1 2">
    <name type="scientific">Gordonia hydrophobica</name>
    <dbReference type="NCBI Taxonomy" id="40516"/>
    <lineage>
        <taxon>Bacteria</taxon>
        <taxon>Bacillati</taxon>
        <taxon>Actinomycetota</taxon>
        <taxon>Actinomycetes</taxon>
        <taxon>Mycobacteriales</taxon>
        <taxon>Gordoniaceae</taxon>
        <taxon>Gordonia</taxon>
    </lineage>
</organism>
<evidence type="ECO:0000313" key="1">
    <source>
        <dbReference type="EMBL" id="WYY09361.1"/>
    </source>
</evidence>
<keyword evidence="2" id="KW-1185">Reference proteome</keyword>
<proteinExistence type="predicted"/>
<accession>A0ABZ2U7Q9</accession>
<evidence type="ECO:0000313" key="2">
    <source>
        <dbReference type="Proteomes" id="UP001479933"/>
    </source>
</evidence>
<sequence length="179" mass="18167">MRSDETARSRNAVSSSFSRLRTVAARGGLIAVVGSAGLCGVGLGVGDAGASPFVPGGRDARSAPVPSIAYGPACAGQVVAFAHAPAERPGVVRFGPTGQFFGISGTGRPCAVTVTIHWRNLATGRHGAVSGPASGNLPGLGENQSGFSREVRTGSGVVRFTVTTDRPHLRQPATTIRAY</sequence>
<gene>
    <name evidence="1" type="ORF">RVF87_09985</name>
</gene>
<name>A0ABZ2U7Q9_9ACTN</name>
<dbReference type="Proteomes" id="UP001479933">
    <property type="component" value="Chromosome"/>
</dbReference>
<protein>
    <submittedName>
        <fullName evidence="1">Uncharacterized protein</fullName>
    </submittedName>
</protein>
<reference evidence="1 2" key="1">
    <citation type="journal article" date="2023" name="Virus Evol.">
        <title>Computational host range prediction-The good, the bad, and the ugly.</title>
        <authorList>
            <person name="Howell A.A."/>
            <person name="Versoza C.J."/>
            <person name="Pfeifer S.P."/>
        </authorList>
    </citation>
    <scope>NUCLEOTIDE SEQUENCE [LARGE SCALE GENOMIC DNA]</scope>
    <source>
        <strain evidence="1 2">1610/1b</strain>
    </source>
</reference>
<dbReference type="EMBL" id="CP136137">
    <property type="protein sequence ID" value="WYY09361.1"/>
    <property type="molecule type" value="Genomic_DNA"/>
</dbReference>
<dbReference type="RefSeq" id="WP_066163448.1">
    <property type="nucleotide sequence ID" value="NZ_CP136137.1"/>
</dbReference>